<dbReference type="Gene3D" id="3.40.50.720">
    <property type="entry name" value="NAD(P)-binding Rossmann-like Domain"/>
    <property type="match status" value="1"/>
</dbReference>
<dbReference type="InterPro" id="IPR050425">
    <property type="entry name" value="NAD(P)_dehydrat-like"/>
</dbReference>
<evidence type="ECO:0000313" key="4">
    <source>
        <dbReference type="Proteomes" id="UP000799757"/>
    </source>
</evidence>
<keyword evidence="4" id="KW-1185">Reference proteome</keyword>
<evidence type="ECO:0000313" key="3">
    <source>
        <dbReference type="EMBL" id="KAF2793058.1"/>
    </source>
</evidence>
<dbReference type="PANTHER" id="PTHR10366:SF564">
    <property type="entry name" value="STEROL-4-ALPHA-CARBOXYLATE 3-DEHYDROGENASE, DECARBOXYLATING"/>
    <property type="match status" value="1"/>
</dbReference>
<dbReference type="InterPro" id="IPR036291">
    <property type="entry name" value="NAD(P)-bd_dom_sf"/>
</dbReference>
<evidence type="ECO:0000256" key="2">
    <source>
        <dbReference type="ARBA" id="ARBA00023445"/>
    </source>
</evidence>
<keyword evidence="1" id="KW-0560">Oxidoreductase</keyword>
<dbReference type="PANTHER" id="PTHR10366">
    <property type="entry name" value="NAD DEPENDENT EPIMERASE/DEHYDRATASE"/>
    <property type="match status" value="1"/>
</dbReference>
<organism evidence="3 4">
    <name type="scientific">Melanomma pulvis-pyrius CBS 109.77</name>
    <dbReference type="NCBI Taxonomy" id="1314802"/>
    <lineage>
        <taxon>Eukaryota</taxon>
        <taxon>Fungi</taxon>
        <taxon>Dikarya</taxon>
        <taxon>Ascomycota</taxon>
        <taxon>Pezizomycotina</taxon>
        <taxon>Dothideomycetes</taxon>
        <taxon>Pleosporomycetidae</taxon>
        <taxon>Pleosporales</taxon>
        <taxon>Melanommataceae</taxon>
        <taxon>Melanomma</taxon>
    </lineage>
</organism>
<protein>
    <recommendedName>
        <fullName evidence="5">NAD(P)-binding protein</fullName>
    </recommendedName>
</protein>
<gene>
    <name evidence="3" type="ORF">K505DRAFT_325705</name>
</gene>
<dbReference type="AlphaFoldDB" id="A0A6A6X9M0"/>
<comment type="similarity">
    <text evidence="2">Belongs to the NAD(P)-dependent epimerase/dehydratase family. Dihydroflavonol-4-reductase subfamily.</text>
</comment>
<dbReference type="SUPFAM" id="SSF51735">
    <property type="entry name" value="NAD(P)-binding Rossmann-fold domains"/>
    <property type="match status" value="1"/>
</dbReference>
<evidence type="ECO:0008006" key="5">
    <source>
        <dbReference type="Google" id="ProtNLM"/>
    </source>
</evidence>
<proteinExistence type="inferred from homology"/>
<dbReference type="GO" id="GO:0016616">
    <property type="term" value="F:oxidoreductase activity, acting on the CH-OH group of donors, NAD or NADP as acceptor"/>
    <property type="evidence" value="ECO:0007669"/>
    <property type="project" value="TreeGrafter"/>
</dbReference>
<name>A0A6A6X9M0_9PLEO</name>
<dbReference type="EMBL" id="MU001943">
    <property type="protein sequence ID" value="KAF2793058.1"/>
    <property type="molecule type" value="Genomic_DNA"/>
</dbReference>
<dbReference type="OrthoDB" id="2735536at2759"/>
<dbReference type="Proteomes" id="UP000799757">
    <property type="component" value="Unassembled WGS sequence"/>
</dbReference>
<sequence>MYCSSKKEAELAIWEFVETEKPDFSVTVFLPALIFGPPIQALPDVKHLNFSVNVVYNFFNGTFDEVPNTHAAGLFPSYVDVRDLATAHVRSLTYPGAANKRLLIGGAALTSSLIVKTLQGLAEKGELAGLKGRLPKDTGKDVGLSAARVGAKEGNEILGMTFRSAEETFGDLARKILELEKKEGK</sequence>
<reference evidence="3" key="1">
    <citation type="journal article" date="2020" name="Stud. Mycol.">
        <title>101 Dothideomycetes genomes: a test case for predicting lifestyles and emergence of pathogens.</title>
        <authorList>
            <person name="Haridas S."/>
            <person name="Albert R."/>
            <person name="Binder M."/>
            <person name="Bloem J."/>
            <person name="Labutti K."/>
            <person name="Salamov A."/>
            <person name="Andreopoulos B."/>
            <person name="Baker S."/>
            <person name="Barry K."/>
            <person name="Bills G."/>
            <person name="Bluhm B."/>
            <person name="Cannon C."/>
            <person name="Castanera R."/>
            <person name="Culley D."/>
            <person name="Daum C."/>
            <person name="Ezra D."/>
            <person name="Gonzalez J."/>
            <person name="Henrissat B."/>
            <person name="Kuo A."/>
            <person name="Liang C."/>
            <person name="Lipzen A."/>
            <person name="Lutzoni F."/>
            <person name="Magnuson J."/>
            <person name="Mondo S."/>
            <person name="Nolan M."/>
            <person name="Ohm R."/>
            <person name="Pangilinan J."/>
            <person name="Park H.-J."/>
            <person name="Ramirez L."/>
            <person name="Alfaro M."/>
            <person name="Sun H."/>
            <person name="Tritt A."/>
            <person name="Yoshinaga Y."/>
            <person name="Zwiers L.-H."/>
            <person name="Turgeon B."/>
            <person name="Goodwin S."/>
            <person name="Spatafora J."/>
            <person name="Crous P."/>
            <person name="Grigoriev I."/>
        </authorList>
    </citation>
    <scope>NUCLEOTIDE SEQUENCE</scope>
    <source>
        <strain evidence="3">CBS 109.77</strain>
    </source>
</reference>
<feature type="non-terminal residue" evidence="3">
    <location>
        <position position="1"/>
    </location>
</feature>
<accession>A0A6A6X9M0</accession>
<evidence type="ECO:0000256" key="1">
    <source>
        <dbReference type="ARBA" id="ARBA00023002"/>
    </source>
</evidence>